<evidence type="ECO:0000256" key="16">
    <source>
        <dbReference type="RuleBase" id="RU003808"/>
    </source>
</evidence>
<keyword evidence="3 16" id="KW-0109">Calcium transport</keyword>
<organism evidence="21 22">
    <name type="scientific">Oreochromis niloticus</name>
    <name type="common">Nile tilapia</name>
    <name type="synonym">Tilapia nilotica</name>
    <dbReference type="NCBI Taxonomy" id="8128"/>
    <lineage>
        <taxon>Eukaryota</taxon>
        <taxon>Metazoa</taxon>
        <taxon>Chordata</taxon>
        <taxon>Craniata</taxon>
        <taxon>Vertebrata</taxon>
        <taxon>Euteleostomi</taxon>
        <taxon>Actinopterygii</taxon>
        <taxon>Neopterygii</taxon>
        <taxon>Teleostei</taxon>
        <taxon>Neoteleostei</taxon>
        <taxon>Acanthomorphata</taxon>
        <taxon>Ovalentaria</taxon>
        <taxon>Cichlomorphae</taxon>
        <taxon>Cichliformes</taxon>
        <taxon>Cichlidae</taxon>
        <taxon>African cichlids</taxon>
        <taxon>Pseudocrenilabrinae</taxon>
        <taxon>Oreochromini</taxon>
        <taxon>Oreochromis</taxon>
    </lineage>
</organism>
<feature type="compositionally biased region" description="Basic residues" evidence="18">
    <location>
        <begin position="460"/>
        <end position="474"/>
    </location>
</feature>
<evidence type="ECO:0000256" key="7">
    <source>
        <dbReference type="ARBA" id="ARBA00022837"/>
    </source>
</evidence>
<dbReference type="GeneTree" id="ENSGT00940000159664"/>
<feature type="region of interest" description="Disordered" evidence="18">
    <location>
        <begin position="1"/>
        <end position="23"/>
    </location>
</feature>
<evidence type="ECO:0000256" key="19">
    <source>
        <dbReference type="SAM" id="Phobius"/>
    </source>
</evidence>
<feature type="transmembrane region" description="Helical" evidence="19">
    <location>
        <begin position="774"/>
        <end position="795"/>
    </location>
</feature>
<keyword evidence="22" id="KW-1185">Reference proteome</keyword>
<feature type="compositionally biased region" description="Polar residues" evidence="18">
    <location>
        <begin position="2306"/>
        <end position="2319"/>
    </location>
</feature>
<dbReference type="GO" id="GO:0005891">
    <property type="term" value="C:voltage-gated calcium channel complex"/>
    <property type="evidence" value="ECO:0007669"/>
    <property type="project" value="InterPro"/>
</dbReference>
<keyword evidence="8 16" id="KW-0851">Voltage-gated channel</keyword>
<feature type="compositionally biased region" description="Basic residues" evidence="18">
    <location>
        <begin position="1587"/>
        <end position="1596"/>
    </location>
</feature>
<feature type="coiled-coil region" evidence="17">
    <location>
        <begin position="1867"/>
        <end position="1901"/>
    </location>
</feature>
<feature type="region of interest" description="Disordered" evidence="18">
    <location>
        <begin position="2112"/>
        <end position="2194"/>
    </location>
</feature>
<dbReference type="FunFam" id="1.20.120.350:FF:000007">
    <property type="entry name" value="Voltage-dependent T-type calcium channel subunit alpha"/>
    <property type="match status" value="1"/>
</dbReference>
<feature type="transmembrane region" description="Helical" evidence="19">
    <location>
        <begin position="1846"/>
        <end position="1867"/>
    </location>
</feature>
<keyword evidence="5 19" id="KW-0812">Transmembrane</keyword>
<dbReference type="PANTHER" id="PTHR45628:SF33">
    <property type="entry name" value="VOLTAGE-DEPENDENT T-TYPE CALCIUM CHANNEL SUBUNIT ALPHA-1G"/>
    <property type="match status" value="1"/>
</dbReference>
<feature type="compositionally biased region" description="Polar residues" evidence="18">
    <location>
        <begin position="2399"/>
        <end position="2424"/>
    </location>
</feature>
<evidence type="ECO:0000259" key="20">
    <source>
        <dbReference type="Pfam" id="PF00520"/>
    </source>
</evidence>
<feature type="transmembrane region" description="Helical" evidence="19">
    <location>
        <begin position="1540"/>
        <end position="1564"/>
    </location>
</feature>
<accession>A0A669EUV5</accession>
<reference evidence="21" key="2">
    <citation type="submission" date="2025-09" db="UniProtKB">
        <authorList>
            <consortium name="Ensembl"/>
        </authorList>
    </citation>
    <scope>IDENTIFICATION</scope>
</reference>
<keyword evidence="2" id="KW-0813">Transport</keyword>
<dbReference type="FunFam" id="1.10.287.70:FF:000018">
    <property type="entry name" value="Voltage-dependent T-type calcium channel subunit alpha"/>
    <property type="match status" value="1"/>
</dbReference>
<evidence type="ECO:0000256" key="17">
    <source>
        <dbReference type="SAM" id="Coils"/>
    </source>
</evidence>
<evidence type="ECO:0000256" key="9">
    <source>
        <dbReference type="ARBA" id="ARBA00022989"/>
    </source>
</evidence>
<evidence type="ECO:0000256" key="18">
    <source>
        <dbReference type="SAM" id="MobiDB-lite"/>
    </source>
</evidence>
<feature type="region of interest" description="Disordered" evidence="18">
    <location>
        <begin position="1578"/>
        <end position="1602"/>
    </location>
</feature>
<feature type="transmembrane region" description="Helical" evidence="19">
    <location>
        <begin position="1439"/>
        <end position="1461"/>
    </location>
</feature>
<comment type="similarity">
    <text evidence="16">Belongs to the calcium channel alpha-1 subunit (TC 1.A.1.11) family.</text>
</comment>
<feature type="transmembrane region" description="Helical" evidence="19">
    <location>
        <begin position="332"/>
        <end position="357"/>
    </location>
</feature>
<dbReference type="SUPFAM" id="SSF81324">
    <property type="entry name" value="Voltage-gated potassium channels"/>
    <property type="match status" value="4"/>
</dbReference>
<dbReference type="PANTHER" id="PTHR45628">
    <property type="entry name" value="VOLTAGE-DEPENDENT CALCIUM CHANNEL TYPE A SUBUNIT ALPHA-1"/>
    <property type="match status" value="1"/>
</dbReference>
<dbReference type="Ensembl" id="ENSONIT00000059916.1">
    <property type="protein sequence ID" value="ENSONIP00000076810.1"/>
    <property type="gene ID" value="ENSONIG00000019655.2"/>
</dbReference>
<feature type="transmembrane region" description="Helical" evidence="19">
    <location>
        <begin position="1664"/>
        <end position="1683"/>
    </location>
</feature>
<feature type="region of interest" description="Disordered" evidence="18">
    <location>
        <begin position="1988"/>
        <end position="2098"/>
    </location>
</feature>
<feature type="compositionally biased region" description="Low complexity" evidence="18">
    <location>
        <begin position="1203"/>
        <end position="1218"/>
    </location>
</feature>
<feature type="compositionally biased region" description="Polar residues" evidence="18">
    <location>
        <begin position="1163"/>
        <end position="1172"/>
    </location>
</feature>
<dbReference type="PRINTS" id="PR00167">
    <property type="entry name" value="CACHANNEL"/>
</dbReference>
<feature type="compositionally biased region" description="Pro residues" evidence="18">
    <location>
        <begin position="2181"/>
        <end position="2192"/>
    </location>
</feature>
<evidence type="ECO:0000256" key="13">
    <source>
        <dbReference type="ARBA" id="ARBA00023303"/>
    </source>
</evidence>
<feature type="transmembrane region" description="Helical" evidence="19">
    <location>
        <begin position="179"/>
        <end position="198"/>
    </location>
</feature>
<evidence type="ECO:0000256" key="1">
    <source>
        <dbReference type="ARBA" id="ARBA00004141"/>
    </source>
</evidence>
<feature type="binding site" evidence="15">
    <location>
        <position position="923"/>
    </location>
    <ligand>
        <name>Ca(2+)</name>
        <dbReference type="ChEBI" id="CHEBI:29108"/>
    </ligand>
</feature>
<dbReference type="GO" id="GO:0046872">
    <property type="term" value="F:metal ion binding"/>
    <property type="evidence" value="ECO:0007669"/>
    <property type="project" value="UniProtKB-KW"/>
</dbReference>
<dbReference type="FunFam" id="1.10.287.70:FF:000029">
    <property type="entry name" value="Voltage-dependent T-type calcium channel subunit alpha"/>
    <property type="match status" value="1"/>
</dbReference>
<feature type="compositionally biased region" description="Polar residues" evidence="18">
    <location>
        <begin position="2027"/>
        <end position="2049"/>
    </location>
</feature>
<feature type="region of interest" description="Disordered" evidence="18">
    <location>
        <begin position="2282"/>
        <end position="2339"/>
    </location>
</feature>
<feature type="domain" description="Ion transport" evidence="20">
    <location>
        <begin position="1302"/>
        <end position="1574"/>
    </location>
</feature>
<feature type="compositionally biased region" description="Basic and acidic residues" evidence="18">
    <location>
        <begin position="699"/>
        <end position="710"/>
    </location>
</feature>
<evidence type="ECO:0000256" key="11">
    <source>
        <dbReference type="ARBA" id="ARBA00023136"/>
    </source>
</evidence>
<reference evidence="21" key="1">
    <citation type="submission" date="2025-08" db="UniProtKB">
        <authorList>
            <consortium name="Ensembl"/>
        </authorList>
    </citation>
    <scope>IDENTIFICATION</scope>
</reference>
<dbReference type="InterPro" id="IPR005445">
    <property type="entry name" value="VDCC_T_a1"/>
</dbReference>
<dbReference type="GO" id="GO:0008331">
    <property type="term" value="F:high voltage-gated calcium channel activity"/>
    <property type="evidence" value="ECO:0007669"/>
    <property type="project" value="TreeGrafter"/>
</dbReference>
<dbReference type="InterPro" id="IPR005821">
    <property type="entry name" value="Ion_trans_dom"/>
</dbReference>
<feature type="region of interest" description="Disordered" evidence="18">
    <location>
        <begin position="40"/>
        <end position="68"/>
    </location>
</feature>
<dbReference type="InterPro" id="IPR002077">
    <property type="entry name" value="VDCCAlpha1"/>
</dbReference>
<dbReference type="Pfam" id="PF00520">
    <property type="entry name" value="Ion_trans"/>
    <property type="match status" value="4"/>
</dbReference>
<feature type="binding site" evidence="15">
    <location>
        <position position="1513"/>
    </location>
    <ligand>
        <name>Ca(2+)</name>
        <dbReference type="ChEBI" id="CHEBI:29108"/>
    </ligand>
</feature>
<dbReference type="Gene3D" id="1.20.120.350">
    <property type="entry name" value="Voltage-gated potassium channels. Chain C"/>
    <property type="match status" value="3"/>
</dbReference>
<comment type="subcellular location">
    <subcellularLocation>
        <location evidence="1 16">Membrane</location>
        <topology evidence="1 16">Multi-pass membrane protein</topology>
    </subcellularLocation>
</comment>
<name>A0A669EUV5_ORENI</name>
<keyword evidence="17" id="KW-0175">Coiled coil</keyword>
<dbReference type="FunFam" id="1.20.120.350:FF:000008">
    <property type="entry name" value="Voltage-dependent T-type calcium channel subunit alpha"/>
    <property type="match status" value="1"/>
</dbReference>
<dbReference type="InterPro" id="IPR050599">
    <property type="entry name" value="VDCC_alpha-1_subunit"/>
</dbReference>
<dbReference type="Proteomes" id="UP000005207">
    <property type="component" value="Unplaced"/>
</dbReference>
<feature type="region of interest" description="Disordered" evidence="18">
    <location>
        <begin position="674"/>
        <end position="694"/>
    </location>
</feature>
<feature type="domain" description="Ion transport" evidence="20">
    <location>
        <begin position="129"/>
        <end position="368"/>
    </location>
</feature>
<keyword evidence="13" id="KW-0407">Ion channel</keyword>
<evidence type="ECO:0000256" key="14">
    <source>
        <dbReference type="ARBA" id="ARBA00036634"/>
    </source>
</evidence>
<feature type="region of interest" description="Disordered" evidence="18">
    <location>
        <begin position="1903"/>
        <end position="1976"/>
    </location>
</feature>
<evidence type="ECO:0000256" key="6">
    <source>
        <dbReference type="ARBA" id="ARBA00022737"/>
    </source>
</evidence>
<comment type="function">
    <text evidence="16">Voltage-sensitive calcium channels (VSCC) mediate the entry of calcium ions into excitable cells and are also involved in a variety of calcium-dependent processes, including muscle contraction, hormone or neurotransmitter release, gene expression, cell motility, cell division and cell death. This channel gives rise to T-type calcium currents. T-type calcium channels belong to the "low-voltage activated (LVA)" group and are strongly blocked by nickel and mibefradil. A particularity of this type of channels is an opening at quite negative potentials, and a voltage-dependent inactivation. T-type channels serve pacemaking functions in both central neurons and cardiac nodal cells and support calcium signaling in secretory cells and vascular smooth muscle. They may also be involved in the modulation of firing patterns of neurons which is important for information processing as well as in cell growth processes.</text>
</comment>
<feature type="transmembrane region" description="Helical" evidence="19">
    <location>
        <begin position="744"/>
        <end position="762"/>
    </location>
</feature>
<feature type="transmembrane region" description="Helical" evidence="19">
    <location>
        <begin position="941"/>
        <end position="964"/>
    </location>
</feature>
<feature type="compositionally biased region" description="Low complexity" evidence="18">
    <location>
        <begin position="1914"/>
        <end position="1925"/>
    </location>
</feature>
<feature type="compositionally biased region" description="Low complexity" evidence="18">
    <location>
        <begin position="674"/>
        <end position="685"/>
    </location>
</feature>
<keyword evidence="9 19" id="KW-1133">Transmembrane helix</keyword>
<feature type="binding site" evidence="15">
    <location>
        <position position="317"/>
    </location>
    <ligand>
        <name>Ca(2+)</name>
        <dbReference type="ChEBI" id="CHEBI:29108"/>
    </ligand>
</feature>
<feature type="transmembrane region" description="Helical" evidence="19">
    <location>
        <begin position="1304"/>
        <end position="1322"/>
    </location>
</feature>
<keyword evidence="10" id="KW-0406">Ion transport</keyword>
<feature type="region of interest" description="Disordered" evidence="18">
    <location>
        <begin position="1042"/>
        <end position="1253"/>
    </location>
</feature>
<dbReference type="FunFam" id="1.10.287.70:FF:000032">
    <property type="entry name" value="Voltage-dependent T-type calcium channel subunit alpha"/>
    <property type="match status" value="1"/>
</dbReference>
<proteinExistence type="inferred from homology"/>
<evidence type="ECO:0000256" key="12">
    <source>
        <dbReference type="ARBA" id="ARBA00023180"/>
    </source>
</evidence>
<feature type="compositionally biased region" description="Acidic residues" evidence="18">
    <location>
        <begin position="1244"/>
        <end position="1253"/>
    </location>
</feature>
<feature type="domain" description="Ion transport" evidence="20">
    <location>
        <begin position="743"/>
        <end position="971"/>
    </location>
</feature>
<evidence type="ECO:0000256" key="4">
    <source>
        <dbReference type="ARBA" id="ARBA00022673"/>
    </source>
</evidence>
<feature type="transmembrane region" description="Helical" evidence="19">
    <location>
        <begin position="304"/>
        <end position="326"/>
    </location>
</feature>
<keyword evidence="11 19" id="KW-0472">Membrane</keyword>
<feature type="transmembrane region" description="Helical" evidence="19">
    <location>
        <begin position="865"/>
        <end position="884"/>
    </location>
</feature>
<feature type="region of interest" description="Disordered" evidence="18">
    <location>
        <begin position="2357"/>
        <end position="2424"/>
    </location>
</feature>
<feature type="compositionally biased region" description="Low complexity" evidence="18">
    <location>
        <begin position="1086"/>
        <end position="1108"/>
    </location>
</feature>
<feature type="compositionally biased region" description="Basic and acidic residues" evidence="18">
    <location>
        <begin position="1926"/>
        <end position="1937"/>
    </location>
</feature>
<feature type="transmembrane region" description="Helical" evidence="19">
    <location>
        <begin position="1375"/>
        <end position="1394"/>
    </location>
</feature>
<evidence type="ECO:0000256" key="10">
    <source>
        <dbReference type="ARBA" id="ARBA00023065"/>
    </source>
</evidence>
<evidence type="ECO:0000256" key="3">
    <source>
        <dbReference type="ARBA" id="ARBA00022568"/>
    </source>
</evidence>
<feature type="compositionally biased region" description="Low complexity" evidence="18">
    <location>
        <begin position="2288"/>
        <end position="2299"/>
    </location>
</feature>
<dbReference type="PRINTS" id="PR01629">
    <property type="entry name" value="TVDCCALPHA1"/>
</dbReference>
<protein>
    <recommendedName>
        <fullName evidence="16">Voltage-dependent T-type calcium channel subunit alpha</fullName>
    </recommendedName>
</protein>
<sequence>MMAEDGGNLSGVPDAGASEGRSSLPRTFIRLNDLSGLGTGGGEHGEVSAVEPASPAPDGISAAGEEMSASGGDSLPYPTLAPVVFFYLKQTTRPRSWCLKMVCNPYPFLFLLTQRVWSLHMRAFTCGRMLEYSLNLQNVSLSAVRTVRVLRPLRAINRVPSMRILVTLLLDTLPMLGNVLLLCFFVFFIFGIVGVQLWSGLLRNRCFVEDNFSFPLSVERGKYYHTENDDENPFICSQPRENGMRDCSSIPKLYEEGGLECTLDIDSYNSTDNTTCVNWNQYYTNCSAGLINPFKGAINFDNICYAWIAIFQVITLEGWVDIMYFVMDAHSFYNFIYFILLIIIGSFFMINLCLVVIATQFSETKQRESQLMKEQRVRFMSNASTLASLSEPGSCYDELLKYLVHIIRKGAKQVAHICRLLARRAGLHIAASPPATDIQRSHSQRRRRKTSRQGSVSVHHIMHHHHQHHHHHYHLGNGSVRGGGSTRCLDSREIEGGAHNNNGGTLIANTGSGHLAVALPSSVTAATSDMNLAILSSPAADSSSVCSVLNTNSGIAPGFFSLAPAPKSRAIKRNSVPFAAPGPKNYPTLQARALAESRRGSIAASTLTNINLNIPPMPQDRRPSSLVDPLSPTAQLSCQLSARDLSTTSSAMDTAALTLDPESCPYCAKALANESEGGTEGNETPGDSDSDGVYEFTQDLHHRDRRDSRQPKKKHRRLGKTAAKVVHFWRLVCDTFRKIVDSKYFGRGIMIAILINTLSMGIEYHEQPEELTNALEISNIVFTSLFSLEMLLKVLVYGPFGYIKNPYNIFDGIIVVISVWEIVGQQGGGLSVLRTFRLMRVLKLVRFMPALQRQLVVLMKTMDNVATFCMLLMLFIFIFSILGMHLFGCKFGSERDGDTLPDRKNFDSLLWAIVTVFQILTQEDWNKVLYNGMASTSPVAALYFIALMTFGNYVLFNLLVAILVEGFQAEEVAKREDLHAQLSLIQLPVVSGGDASKSCSEIDSFARSMEDVNGSKKDLSASAVVPVNGHVDLKSNLTPPLITHTAATPMPVPKLPVGGESNPGYESRRGSSSSVDPACYDKSPTSVRSSSPYAPWSSGSGRTSRRSSWNSLGRAPSYKRQKRQSGERRSLLSGEGGSSSEDGEGGGEGGGGLMEEDDASLARTDSMSQSQRGPRHRRMESVETRSSMDLPPDALLQVPYRYRSASMHSSRPPSLSHLRPPEHSDCNGKGSPSVLGPTHVSLEENTEDENAEEEVNLGRFARLLRWLEKKQPAWCKQRDTWSLYLFPSESRFRILCNKIITHKMFDHVVLVIIFLNCITIAMERPRIDSKSAERVFLTVSNYIFTSIFVAEMTVKIVSMGFFFGDKAYLRSSWNVLDGMLVMISVIDILVSLISQSETKILGMLRVLRLLRTLRPLRVISRAPGLKLVVETLMSSLKPIGNIVVICCAFFIIFGILGVQLFKGKFFICQGEDVRNITNKSDCLQANYKWVRHKYNFDNLGQALMSLFVLASKDGWVDIMYDGLDAVGVDQQPIMNYNPWMLLYFISFLLIVAFFVLNMFVGVVVENFHKCRRHQEAEEAKRREEKRLKRMEKKRRSKEKELAEAQSKPYYSDYSPTRLLIHKMCTSHYLDLFITIVIGLNVITMSMEHYQQPKELDEALKICNYIFTLIFVLESVFKLVAFGFRRFFKDKWNQLDLAIVLLSIMGITLEEIEVNASLPINPTIIRIMRVLRIARVLKLLKMAVGMRALLDTVMQALPQVGNLGLLFMLLFFIFAALGVELFGDLICDELHPCEGLGRYATFKNFGMAFLLLFRVSTGDNWNGIMKDTLRDCAQDTGTCYNTVVSPIYFVSFVLTAQFVLVNVVIAVLMKHLEESNKEAKEEAELEAEMMELEMEAGDMAARSPQLNPLTLGMDRSSSGGSPWRSPRGVDTEQERDGPMDSPTANITRDSVGIRAESPSCTEPQLEAEQLGPGALRDDNLLSVRKPAVGRTHSLPNDSYMFLSPQPVGQTSPTAAHPQGPQHILGTHRAQSGSSGSVRSQPAEFSQQLTVPTDLFRPISPHSHSDSESIPRNPPSRRTHTFSRTLRRQVAVSTDSQEALCTDVGESSEGLVNVASLGLPPSPTPSISSTSPSSYHHHHHPTPQQPALCLVPATPGASPKPSRPSTVHTQHHDQHCLASYSPCPSPPPPIPARPPQQEVSEDREVSLINQVVLAGSDDITAEDSSSGGGNKGYGSYAGCQESRSPCLRQLKRFHSADTQGRNALLPRPRPYSWLDDPRRHSVEVCSPVDSSPQCSTNSTSSGFVSRADSLQIQSQIPAQTSPRRKKKMSPPCISVDPPEGLEPQSGLYPCLGGLSGMGLTGLGMPPPLPNRDTYLRRRAPSSDSKDSFDLAVGEGSGQDGGSPNPNTNSKLLTLPSFSFEKTSSEH</sequence>
<evidence type="ECO:0000313" key="21">
    <source>
        <dbReference type="Ensembl" id="ENSONIP00000076810.1"/>
    </source>
</evidence>
<evidence type="ECO:0000256" key="8">
    <source>
        <dbReference type="ARBA" id="ARBA00022882"/>
    </source>
</evidence>
<keyword evidence="6" id="KW-0677">Repeat</keyword>
<feature type="transmembrane region" description="Helical" evidence="19">
    <location>
        <begin position="1762"/>
        <end position="1786"/>
    </location>
</feature>
<feature type="compositionally biased region" description="Basic residues" evidence="18">
    <location>
        <begin position="2073"/>
        <end position="2085"/>
    </location>
</feature>
<feature type="transmembrane region" description="Helical" evidence="19">
    <location>
        <begin position="1627"/>
        <end position="1644"/>
    </location>
</feature>
<dbReference type="Gene3D" id="1.10.287.70">
    <property type="match status" value="4"/>
</dbReference>
<evidence type="ECO:0000256" key="2">
    <source>
        <dbReference type="ARBA" id="ARBA00022448"/>
    </source>
</evidence>
<keyword evidence="15" id="KW-0479">Metal-binding</keyword>
<dbReference type="InterPro" id="IPR027359">
    <property type="entry name" value="Volt_channel_dom_sf"/>
</dbReference>
<keyword evidence="12" id="KW-0325">Glycoprotein</keyword>
<evidence type="ECO:0000256" key="15">
    <source>
        <dbReference type="PIRSR" id="PIRSR602077-1"/>
    </source>
</evidence>
<dbReference type="GO" id="GO:0098703">
    <property type="term" value="P:calcium ion import across plasma membrane"/>
    <property type="evidence" value="ECO:0007669"/>
    <property type="project" value="TreeGrafter"/>
</dbReference>
<feature type="transmembrane region" description="Helical" evidence="19">
    <location>
        <begin position="1342"/>
        <end position="1363"/>
    </location>
</feature>
<feature type="compositionally biased region" description="Basic residues" evidence="18">
    <location>
        <begin position="442"/>
        <end position="451"/>
    </location>
</feature>
<feature type="region of interest" description="Disordered" evidence="18">
    <location>
        <begin position="432"/>
        <end position="486"/>
    </location>
</feature>
<gene>
    <name evidence="21" type="primary">CACNA1G</name>
    <name evidence="21" type="synonym">cacna1g</name>
</gene>
<feature type="domain" description="Ion transport" evidence="20">
    <location>
        <begin position="1627"/>
        <end position="1878"/>
    </location>
</feature>
<evidence type="ECO:0000313" key="22">
    <source>
        <dbReference type="Proteomes" id="UP000005207"/>
    </source>
</evidence>
<keyword evidence="4 16" id="KW-0107">Calcium channel</keyword>
<evidence type="ECO:0000256" key="5">
    <source>
        <dbReference type="ARBA" id="ARBA00022692"/>
    </source>
</evidence>
<keyword evidence="7 15" id="KW-0106">Calcium</keyword>
<feature type="region of interest" description="Disordered" evidence="18">
    <location>
        <begin position="699"/>
        <end position="718"/>
    </location>
</feature>
<feature type="compositionally biased region" description="Low complexity" evidence="18">
    <location>
        <begin position="2123"/>
        <end position="2132"/>
    </location>
</feature>
<comment type="catalytic activity">
    <reaction evidence="14">
        <text>Ca(2+)(in) = Ca(2+)(out)</text>
        <dbReference type="Rhea" id="RHEA:29671"/>
        <dbReference type="ChEBI" id="CHEBI:29108"/>
    </reaction>
</comment>
<feature type="transmembrane region" description="Helical" evidence="19">
    <location>
        <begin position="1798"/>
        <end position="1816"/>
    </location>
</feature>
<dbReference type="FunFam" id="1.20.120.350:FF:000009">
    <property type="entry name" value="Voltage-dependent T-type calcium channel subunit alpha"/>
    <property type="match status" value="1"/>
</dbReference>
<feature type="transmembrane region" description="Helical" evidence="19">
    <location>
        <begin position="1499"/>
        <end position="1520"/>
    </location>
</feature>